<dbReference type="PROSITE" id="PS52029">
    <property type="entry name" value="LD_TPASE"/>
    <property type="match status" value="1"/>
</dbReference>
<evidence type="ECO:0000256" key="3">
    <source>
        <dbReference type="ARBA" id="ARBA00022960"/>
    </source>
</evidence>
<feature type="active site" description="Nucleophile" evidence="6">
    <location>
        <position position="443"/>
    </location>
</feature>
<dbReference type="Gene3D" id="2.40.440.10">
    <property type="entry name" value="L,D-transpeptidase catalytic domain-like"/>
    <property type="match status" value="1"/>
</dbReference>
<evidence type="ECO:0000256" key="5">
    <source>
        <dbReference type="ARBA" id="ARBA00023316"/>
    </source>
</evidence>
<dbReference type="GO" id="GO:0016740">
    <property type="term" value="F:transferase activity"/>
    <property type="evidence" value="ECO:0007669"/>
    <property type="project" value="UniProtKB-KW"/>
</dbReference>
<dbReference type="PANTHER" id="PTHR30582:SF33">
    <property type="entry name" value="EXPORTED PROTEIN"/>
    <property type="match status" value="1"/>
</dbReference>
<name>A0A9D1NUL9_9FIRM</name>
<evidence type="ECO:0000256" key="1">
    <source>
        <dbReference type="ARBA" id="ARBA00004752"/>
    </source>
</evidence>
<dbReference type="InterPro" id="IPR038054">
    <property type="entry name" value="LD_TPept-like_central_sf"/>
</dbReference>
<sequence length="467" mass="51524">MKKKKIVLSVLLAVLAVLIIGTYVVVALYFQRHFYSETTVNGIDCSYMTADQVKELLREQVQSYQLTLKERNDQQEVLTADQLQLSYQDNGEVEQLLKDQESWFWAKEIFQNRSHELEVSMNLSDEALGETVDGLTAMQAENVTAPQDAAITSDENGYSVSPEIEGNQLDREAVIAAIKEAVASDASELDLDAAGCYVRPSVLQDDETLNNRVNQLNQLTSASLTMDFGSGRSETVGRTQLMQWVTQDESGNDVIDSAQVTAYVQSLADKYDTVGKHTFTTTGGRSVELSKGDYGWTMDVETTASELLEAINAGQQGSFEVTYTDTAKSRDSNDIGDSYIELSIDQQTLWCYVDGELIVESPVVTGCVNNGTETPKGGVWKVKSKTSPYTMKGKPDENGEPSYVENVTYWIPYTEDFTIGFHDLASRTAFGGDIYITNGSHGCVNMPLDAVAKIYEVVAYGFPVVVY</sequence>
<dbReference type="InterPro" id="IPR005490">
    <property type="entry name" value="LD_TPept_cat_dom"/>
</dbReference>
<dbReference type="InterPro" id="IPR022029">
    <property type="entry name" value="YoaR-like_PG-bd"/>
</dbReference>
<reference evidence="8" key="1">
    <citation type="submission" date="2020-10" db="EMBL/GenBank/DDBJ databases">
        <authorList>
            <person name="Gilroy R."/>
        </authorList>
    </citation>
    <scope>NUCLEOTIDE SEQUENCE</scope>
    <source>
        <strain evidence="8">ChiBcec2-4451</strain>
    </source>
</reference>
<evidence type="ECO:0000259" key="7">
    <source>
        <dbReference type="PROSITE" id="PS52029"/>
    </source>
</evidence>
<keyword evidence="4 6" id="KW-0573">Peptidoglycan synthesis</keyword>
<organism evidence="8 9">
    <name type="scientific">Candidatus Pullilachnospira stercoravium</name>
    <dbReference type="NCBI Taxonomy" id="2840913"/>
    <lineage>
        <taxon>Bacteria</taxon>
        <taxon>Bacillati</taxon>
        <taxon>Bacillota</taxon>
        <taxon>Clostridia</taxon>
        <taxon>Lachnospirales</taxon>
        <taxon>Lachnospiraceae</taxon>
        <taxon>Lachnospiraceae incertae sedis</taxon>
        <taxon>Candidatus Pullilachnospira</taxon>
    </lineage>
</organism>
<dbReference type="Pfam" id="PF12229">
    <property type="entry name" value="PG_binding_4"/>
    <property type="match status" value="2"/>
</dbReference>
<reference evidence="8" key="2">
    <citation type="journal article" date="2021" name="PeerJ">
        <title>Extensive microbial diversity within the chicken gut microbiome revealed by metagenomics and culture.</title>
        <authorList>
            <person name="Gilroy R."/>
            <person name="Ravi A."/>
            <person name="Getino M."/>
            <person name="Pursley I."/>
            <person name="Horton D.L."/>
            <person name="Alikhan N.F."/>
            <person name="Baker D."/>
            <person name="Gharbi K."/>
            <person name="Hall N."/>
            <person name="Watson M."/>
            <person name="Adriaenssens E.M."/>
            <person name="Foster-Nyarko E."/>
            <person name="Jarju S."/>
            <person name="Secka A."/>
            <person name="Antonio M."/>
            <person name="Oren A."/>
            <person name="Chaudhuri R.R."/>
            <person name="La Ragione R."/>
            <person name="Hildebrand F."/>
            <person name="Pallen M.J."/>
        </authorList>
    </citation>
    <scope>NUCLEOTIDE SEQUENCE</scope>
    <source>
        <strain evidence="8">ChiBcec2-4451</strain>
    </source>
</reference>
<dbReference type="EMBL" id="DVON01000118">
    <property type="protein sequence ID" value="HIV12591.1"/>
    <property type="molecule type" value="Genomic_DNA"/>
</dbReference>
<proteinExistence type="predicted"/>
<protein>
    <submittedName>
        <fullName evidence="8">L,D-transpeptidase/peptidoglycan binding protein</fullName>
    </submittedName>
</protein>
<dbReference type="GO" id="GO:0018104">
    <property type="term" value="P:peptidoglycan-protein cross-linking"/>
    <property type="evidence" value="ECO:0007669"/>
    <property type="project" value="TreeGrafter"/>
</dbReference>
<dbReference type="Proteomes" id="UP000886723">
    <property type="component" value="Unassembled WGS sequence"/>
</dbReference>
<accession>A0A9D1NUL9</accession>
<dbReference type="GO" id="GO:0008360">
    <property type="term" value="P:regulation of cell shape"/>
    <property type="evidence" value="ECO:0007669"/>
    <property type="project" value="UniProtKB-UniRule"/>
</dbReference>
<dbReference type="SUPFAM" id="SSF143985">
    <property type="entry name" value="L,D-transpeptidase pre-catalytic domain-like"/>
    <property type="match status" value="1"/>
</dbReference>
<comment type="pathway">
    <text evidence="1 6">Cell wall biogenesis; peptidoglycan biosynthesis.</text>
</comment>
<evidence type="ECO:0000256" key="6">
    <source>
        <dbReference type="PROSITE-ProRule" id="PRU01373"/>
    </source>
</evidence>
<evidence type="ECO:0000313" key="9">
    <source>
        <dbReference type="Proteomes" id="UP000886723"/>
    </source>
</evidence>
<feature type="domain" description="L,D-TPase catalytic" evidence="7">
    <location>
        <begin position="338"/>
        <end position="467"/>
    </location>
</feature>
<evidence type="ECO:0000256" key="2">
    <source>
        <dbReference type="ARBA" id="ARBA00022679"/>
    </source>
</evidence>
<comment type="caution">
    <text evidence="8">The sequence shown here is derived from an EMBL/GenBank/DDBJ whole genome shotgun (WGS) entry which is preliminary data.</text>
</comment>
<feature type="active site" description="Proton donor/acceptor" evidence="6">
    <location>
        <position position="422"/>
    </location>
</feature>
<dbReference type="AlphaFoldDB" id="A0A9D1NUL9"/>
<dbReference type="Gene3D" id="3.10.20.800">
    <property type="match status" value="1"/>
</dbReference>
<keyword evidence="5 6" id="KW-0961">Cell wall biogenesis/degradation</keyword>
<dbReference type="InterPro" id="IPR038063">
    <property type="entry name" value="Transpep_catalytic_dom"/>
</dbReference>
<dbReference type="SUPFAM" id="SSF141523">
    <property type="entry name" value="L,D-transpeptidase catalytic domain-like"/>
    <property type="match status" value="1"/>
</dbReference>
<dbReference type="PANTHER" id="PTHR30582">
    <property type="entry name" value="L,D-TRANSPEPTIDASE"/>
    <property type="match status" value="1"/>
</dbReference>
<keyword evidence="3 6" id="KW-0133">Cell shape</keyword>
<keyword evidence="2" id="KW-0808">Transferase</keyword>
<evidence type="ECO:0000256" key="4">
    <source>
        <dbReference type="ARBA" id="ARBA00022984"/>
    </source>
</evidence>
<evidence type="ECO:0000313" key="8">
    <source>
        <dbReference type="EMBL" id="HIV12591.1"/>
    </source>
</evidence>
<dbReference type="InterPro" id="IPR050979">
    <property type="entry name" value="LD-transpeptidase"/>
</dbReference>
<dbReference type="GO" id="GO:0071972">
    <property type="term" value="F:peptidoglycan L,D-transpeptidase activity"/>
    <property type="evidence" value="ECO:0007669"/>
    <property type="project" value="TreeGrafter"/>
</dbReference>
<dbReference type="GO" id="GO:0071555">
    <property type="term" value="P:cell wall organization"/>
    <property type="evidence" value="ECO:0007669"/>
    <property type="project" value="UniProtKB-UniRule"/>
</dbReference>
<dbReference type="Pfam" id="PF03734">
    <property type="entry name" value="YkuD"/>
    <property type="match status" value="1"/>
</dbReference>
<dbReference type="GO" id="GO:0005576">
    <property type="term" value="C:extracellular region"/>
    <property type="evidence" value="ECO:0007669"/>
    <property type="project" value="TreeGrafter"/>
</dbReference>
<dbReference type="CDD" id="cd16913">
    <property type="entry name" value="YkuD_like"/>
    <property type="match status" value="1"/>
</dbReference>
<gene>
    <name evidence="8" type="ORF">IAA63_05550</name>
</gene>